<name>K6UDG1_PLACD</name>
<dbReference type="PROSITE" id="PS50152">
    <property type="entry name" value="25A_SYNTH_3"/>
    <property type="match status" value="1"/>
</dbReference>
<dbReference type="eggNOG" id="ENOG502TNDE">
    <property type="taxonomic scope" value="Eukaryota"/>
</dbReference>
<dbReference type="RefSeq" id="XP_004222488.1">
    <property type="nucleotide sequence ID" value="XM_004222440.1"/>
</dbReference>
<feature type="compositionally biased region" description="Low complexity" evidence="1">
    <location>
        <begin position="771"/>
        <end position="791"/>
    </location>
</feature>
<feature type="compositionally biased region" description="Acidic residues" evidence="1">
    <location>
        <begin position="747"/>
        <end position="768"/>
    </location>
</feature>
<dbReference type="EMBL" id="DF157101">
    <property type="protein sequence ID" value="GAB66541.1"/>
    <property type="molecule type" value="Genomic_DNA"/>
</dbReference>
<dbReference type="PANTHER" id="PTHR45176">
    <property type="entry name" value="TRANSDUCIN FAMILY PROTEIN / WD-40 REPEAT FAMILY PROTEIN-RELATED"/>
    <property type="match status" value="1"/>
</dbReference>
<feature type="compositionally biased region" description="Basic and acidic residues" evidence="1">
    <location>
        <begin position="279"/>
        <end position="295"/>
    </location>
</feature>
<sequence>MRRQRTIMSREFRPKNFRVEVKENEKARIEELNELEEELAKNEYTSKLHKELLLQNASFDREAKLLKLHIAGNLIKNKPVVSRKNIAYISSESGILLIDLKKIVTSFFIDSLFYFVDKKTKQEYLVLKTFNNYIYLYLISERKFQFVKKFFIKNLFYINSFGKNGELCFATWEFDPRGKKMFMNFYLLRFVFNYESPLCYLNGEVPERGEANPGVGRAQMGRTHVGKAQGDESPPPTHVTYTFSSDSEDSFNKDVFPCELMATSSDGEEEQRWEDERWEGERREGERREEHRQREKLQTRPLNHYNGVHTQNGNCYGSQSNGFLPRGDGTTLKKQKTEMKPRKRDRSNARRKHIDVTAKVKIMPLVKIKYVYFSMIDMNPSLTRLVLANNNLVIVYDTVKRRYSMLYFKNLISAVKISDENFLCIGFLNGYMHIFLFDQVTEDEDSASNMLRRNAFVGEAFGGGKDCERKDNFIYLLKAIENAYPYIPGYEVAYYRKGGEVRGDMHCDMRCEDGGERDTQGSASVPFINFQLRKDKIVDMQKTHVVRYKWHSHAVYNITIEGRKIITCGEEAVVLIYDIDSGSTEFIPHLGSPCYYTYVNKEKNLIICNSLNNTIHFINYNHRLFFYSYVGLYMPLSLRHLFLNYTSVYESIRNSVNIFEGLIYSSYNYSLGGLANAGALQGEEDVSWEVLNGDASMNHVANCDEGQSDSEGMSSDSSGSSDAGEDFEEGDTLGEHPRGSIRGSQREDDDLLGIPDEGIELSSSEEDERGASLSNAALSNAAPSNASLPNAGGKEKRKNKAIISFKQIEEDIERSIYNHTNVQNNLYKKYQMLFYCDSNRGVQLYNVEKDKHVKFVCPLQVTYKSRSSVESVNDLEILSFSFTQSRHLLMTIERRNYQLEEASGNNANALVQIFYTFKIWRIVSNKLDYEPVYEHSITCDQMGEEAPRRSSEEEAPPRSSEEEAPRSSSEEHPGEEQLEKYRTILSHPFLSIFLVLECGGDMSIWCMEKSERIFENSVYADYEVDVYQTQDNSNYYREVRRLNHLASVYGGDIGDGGEKKGQERHPKKDFRKGGANQGGAEEGDANDGDADQGDANQTVTVIKRINYKNNPILGGDITSDGKILCICHDRLITIWDTTTLRVMATINHAIYTELNEFLFRLYKGVEIIQTDTDKGEPKGHVPHMCFFAFDTIFIYSLHEFHLVYQKKIKNGIIEYVKFDKHNCRFMAIGVTKRLKGGSGHRGDSHRGRGRPSGIVQRNYLYEFTSNVLKRRKLFYSSRDRPIVSLDFAPLNQRKNISLSSFQPSTLLVALNSKFQVCTFYFNNYAEFMQLS</sequence>
<evidence type="ECO:0008006" key="4">
    <source>
        <dbReference type="Google" id="ProtNLM"/>
    </source>
</evidence>
<feature type="region of interest" description="Disordered" evidence="1">
    <location>
        <begin position="699"/>
        <end position="795"/>
    </location>
</feature>
<accession>K6UDG1</accession>
<dbReference type="OrthoDB" id="4096at2759"/>
<feature type="compositionally biased region" description="Acidic residues" evidence="1">
    <location>
        <begin position="723"/>
        <end position="732"/>
    </location>
</feature>
<evidence type="ECO:0000256" key="1">
    <source>
        <dbReference type="SAM" id="MobiDB-lite"/>
    </source>
</evidence>
<keyword evidence="3" id="KW-1185">Reference proteome</keyword>
<feature type="compositionally biased region" description="Acidic residues" evidence="1">
    <location>
        <begin position="1081"/>
        <end position="1092"/>
    </location>
</feature>
<feature type="region of interest" description="Disordered" evidence="1">
    <location>
        <begin position="263"/>
        <end position="295"/>
    </location>
</feature>
<reference evidence="2 3" key="1">
    <citation type="journal article" date="2012" name="Nat. Genet.">
        <title>Plasmodium cynomolgi genome sequences provide insight into Plasmodium vivax and the monkey malaria clade.</title>
        <authorList>
            <person name="Tachibana S."/>
            <person name="Sullivan S.A."/>
            <person name="Kawai S."/>
            <person name="Nakamura S."/>
            <person name="Kim H.R."/>
            <person name="Goto N."/>
            <person name="Arisue N."/>
            <person name="Palacpac N.M.Q."/>
            <person name="Honma H."/>
            <person name="Yagi M."/>
            <person name="Tougan T."/>
            <person name="Katakai Y."/>
            <person name="Kaneko O."/>
            <person name="Mita T."/>
            <person name="Kita K."/>
            <person name="Yasutomi Y."/>
            <person name="Sutton P.L."/>
            <person name="Shakhbatyan R."/>
            <person name="Horii T."/>
            <person name="Yasunaga T."/>
            <person name="Barnwell J.W."/>
            <person name="Escalante A.A."/>
            <person name="Carlton J.M."/>
            <person name="Tanabe K."/>
        </authorList>
    </citation>
    <scope>NUCLEOTIDE SEQUENCE [LARGE SCALE GENOMIC DNA]</scope>
    <source>
        <strain evidence="2 3">B</strain>
    </source>
</reference>
<feature type="region of interest" description="Disordered" evidence="1">
    <location>
        <begin position="1052"/>
        <end position="1093"/>
    </location>
</feature>
<dbReference type="VEuPathDB" id="PlasmoDB:PCYB_093260"/>
<dbReference type="GeneID" id="14692895"/>
<dbReference type="Proteomes" id="UP000006319">
    <property type="component" value="Chromosome 9"/>
</dbReference>
<feature type="compositionally biased region" description="Basic and acidic residues" evidence="1">
    <location>
        <begin position="1056"/>
        <end position="1066"/>
    </location>
</feature>
<proteinExistence type="predicted"/>
<feature type="compositionally biased region" description="Basic and acidic residues" evidence="1">
    <location>
        <begin position="945"/>
        <end position="977"/>
    </location>
</feature>
<feature type="compositionally biased region" description="Acidic residues" evidence="1">
    <location>
        <begin position="266"/>
        <end position="278"/>
    </location>
</feature>
<dbReference type="OMA" id="CNNKYNT"/>
<dbReference type="SUPFAM" id="SSF50978">
    <property type="entry name" value="WD40 repeat-like"/>
    <property type="match status" value="1"/>
</dbReference>
<dbReference type="PANTHER" id="PTHR45176:SF1">
    <property type="entry name" value="TRANSDUCIN FAMILY PROTEIN _ WD-40 REPEAT FAMILY PROTEIN-RELATED"/>
    <property type="match status" value="1"/>
</dbReference>
<evidence type="ECO:0000313" key="3">
    <source>
        <dbReference type="Proteomes" id="UP000006319"/>
    </source>
</evidence>
<dbReference type="PhylomeDB" id="K6UDG1"/>
<organism evidence="2 3">
    <name type="scientific">Plasmodium cynomolgi (strain B)</name>
    <dbReference type="NCBI Taxonomy" id="1120755"/>
    <lineage>
        <taxon>Eukaryota</taxon>
        <taxon>Sar</taxon>
        <taxon>Alveolata</taxon>
        <taxon>Apicomplexa</taxon>
        <taxon>Aconoidasida</taxon>
        <taxon>Haemosporida</taxon>
        <taxon>Plasmodiidae</taxon>
        <taxon>Plasmodium</taxon>
        <taxon>Plasmodium (Plasmodium)</taxon>
    </lineage>
</organism>
<evidence type="ECO:0000313" key="2">
    <source>
        <dbReference type="EMBL" id="GAB66541.1"/>
    </source>
</evidence>
<gene>
    <name evidence="2" type="ORF">PCYB_093260</name>
</gene>
<feature type="region of interest" description="Disordered" evidence="1">
    <location>
        <begin position="940"/>
        <end position="977"/>
    </location>
</feature>
<dbReference type="KEGG" id="pcy:PCYB_093260"/>
<protein>
    <recommendedName>
        <fullName evidence="4">WD repeat-containing protein</fullName>
    </recommendedName>
</protein>
<dbReference type="InterPro" id="IPR036322">
    <property type="entry name" value="WD40_repeat_dom_sf"/>
</dbReference>
<feature type="region of interest" description="Disordered" evidence="1">
    <location>
        <begin position="317"/>
        <end position="350"/>
    </location>
</feature>
<feature type="compositionally biased region" description="Low complexity" evidence="1">
    <location>
        <begin position="709"/>
        <end position="722"/>
    </location>
</feature>
<feature type="compositionally biased region" description="Basic residues" evidence="1">
    <location>
        <begin position="341"/>
        <end position="350"/>
    </location>
</feature>